<keyword evidence="3" id="KW-1185">Reference proteome</keyword>
<reference evidence="2 3" key="1">
    <citation type="journal article" date="2016" name="Stand. Genomic Sci.">
        <title>Complete genome sequence and genomic characterization of Microcystis panniformis FACHB 1757 by third-generation sequencing.</title>
        <authorList>
            <person name="Zhang J.Y."/>
            <person name="Guan R."/>
            <person name="Zhang H.J."/>
            <person name="Li H."/>
            <person name="Xiao P."/>
            <person name="Yu G.L."/>
            <person name="Du L."/>
            <person name="Cao D.M."/>
            <person name="Zhu B.C."/>
            <person name="Li R.H."/>
            <person name="Lu Z.H."/>
        </authorList>
    </citation>
    <scope>NUCLEOTIDE SEQUENCE [LARGE SCALE GENOMIC DNA]</scope>
    <source>
        <strain evidence="2 3">FACHB-1757</strain>
    </source>
</reference>
<dbReference type="EMBL" id="CP011339">
    <property type="protein sequence ID" value="AKV71218.1"/>
    <property type="molecule type" value="Genomic_DNA"/>
</dbReference>
<evidence type="ECO:0000313" key="3">
    <source>
        <dbReference type="Proteomes" id="UP000068167"/>
    </source>
</evidence>
<dbReference type="PATRIC" id="fig|1638788.3.peg.6528"/>
<evidence type="ECO:0000256" key="1">
    <source>
        <dbReference type="SAM" id="MobiDB-lite"/>
    </source>
</evidence>
<gene>
    <name evidence="2" type="ORF">VL20_6503</name>
</gene>
<dbReference type="Proteomes" id="UP000068167">
    <property type="component" value="Chromosome"/>
</dbReference>
<organism evidence="2 3">
    <name type="scientific">Microcystis panniformis FACHB-1757</name>
    <dbReference type="NCBI Taxonomy" id="1638788"/>
    <lineage>
        <taxon>Bacteria</taxon>
        <taxon>Bacillati</taxon>
        <taxon>Cyanobacteriota</taxon>
        <taxon>Cyanophyceae</taxon>
        <taxon>Oscillatoriophycideae</taxon>
        <taxon>Chroococcales</taxon>
        <taxon>Microcystaceae</taxon>
        <taxon>Microcystis</taxon>
    </lineage>
</organism>
<proteinExistence type="predicted"/>
<sequence length="41" mass="4615">MGKTPDPAHEKLFQQALNNTKSGYSSHGQKNQVCQFPKKQL</sequence>
<accession>A0A0K1SB02</accession>
<dbReference type="KEGG" id="mpk:VL20_6503"/>
<dbReference type="AlphaFoldDB" id="A0A0K1SB02"/>
<name>A0A0K1SB02_9CHRO</name>
<feature type="compositionally biased region" description="Polar residues" evidence="1">
    <location>
        <begin position="19"/>
        <end position="34"/>
    </location>
</feature>
<protein>
    <submittedName>
        <fullName evidence="2">Uncharacterized protein</fullName>
    </submittedName>
</protein>
<evidence type="ECO:0000313" key="2">
    <source>
        <dbReference type="EMBL" id="AKV71218.1"/>
    </source>
</evidence>
<feature type="region of interest" description="Disordered" evidence="1">
    <location>
        <begin position="19"/>
        <end position="41"/>
    </location>
</feature>